<dbReference type="AlphaFoldDB" id="A0A2V3U450"/>
<gene>
    <name evidence="2" type="ORF">C7450_11882</name>
</gene>
<evidence type="ECO:0000313" key="3">
    <source>
        <dbReference type="Proteomes" id="UP000248021"/>
    </source>
</evidence>
<comment type="caution">
    <text evidence="2">The sequence shown here is derived from an EMBL/GenBank/DDBJ whole genome shotgun (WGS) entry which is preliminary data.</text>
</comment>
<evidence type="ECO:0000256" key="1">
    <source>
        <dbReference type="SAM" id="Phobius"/>
    </source>
</evidence>
<name>A0A2V3U450_9HYPH</name>
<dbReference type="EMBL" id="QJJK01000018">
    <property type="protein sequence ID" value="PXW51927.1"/>
    <property type="molecule type" value="Genomic_DNA"/>
</dbReference>
<organism evidence="2 3">
    <name type="scientific">Chelatococcus asaccharovorans</name>
    <dbReference type="NCBI Taxonomy" id="28210"/>
    <lineage>
        <taxon>Bacteria</taxon>
        <taxon>Pseudomonadati</taxon>
        <taxon>Pseudomonadota</taxon>
        <taxon>Alphaproteobacteria</taxon>
        <taxon>Hyphomicrobiales</taxon>
        <taxon>Chelatococcaceae</taxon>
        <taxon>Chelatococcus</taxon>
    </lineage>
</organism>
<sequence length="148" mass="15930">MNRDAFERLQRRFGSNITAWPAPYRQEANVFLKGERETGDVNDDEDLDRIVREAAATPGDERALTREVLKRIKPKRSPIFAVGGIAGAWRVPAVATSFSVVLVAAAVLGYMLAGSGAEALDDALLSFAAGEPIPQFLADISGNMRGAL</sequence>
<feature type="transmembrane region" description="Helical" evidence="1">
    <location>
        <begin position="79"/>
        <end position="112"/>
    </location>
</feature>
<protein>
    <submittedName>
        <fullName evidence="2">Uncharacterized protein</fullName>
    </submittedName>
</protein>
<dbReference type="RefSeq" id="WP_110378235.1">
    <property type="nucleotide sequence ID" value="NZ_JAHBRY010000001.1"/>
</dbReference>
<evidence type="ECO:0000313" key="2">
    <source>
        <dbReference type="EMBL" id="PXW51927.1"/>
    </source>
</evidence>
<accession>A0A2V3U450</accession>
<reference evidence="2 3" key="1">
    <citation type="submission" date="2018-05" db="EMBL/GenBank/DDBJ databases">
        <title>Genomic Encyclopedia of Type Strains, Phase IV (KMG-IV): sequencing the most valuable type-strain genomes for metagenomic binning, comparative biology and taxonomic classification.</title>
        <authorList>
            <person name="Goeker M."/>
        </authorList>
    </citation>
    <scope>NUCLEOTIDE SEQUENCE [LARGE SCALE GENOMIC DNA]</scope>
    <source>
        <strain evidence="2 3">DSM 6462</strain>
    </source>
</reference>
<keyword evidence="1" id="KW-0472">Membrane</keyword>
<dbReference type="OrthoDB" id="8081151at2"/>
<keyword evidence="1" id="KW-1133">Transmembrane helix</keyword>
<dbReference type="Proteomes" id="UP000248021">
    <property type="component" value="Unassembled WGS sequence"/>
</dbReference>
<keyword evidence="3" id="KW-1185">Reference proteome</keyword>
<keyword evidence="1" id="KW-0812">Transmembrane</keyword>
<proteinExistence type="predicted"/>